<gene>
    <name evidence="1" type="ORF">GCM10007907_30350</name>
</gene>
<dbReference type="RefSeq" id="WP_284197328.1">
    <property type="nucleotide sequence ID" value="NZ_BSOG01000004.1"/>
</dbReference>
<accession>A0ABQ5YLL3</accession>
<comment type="caution">
    <text evidence="1">The sequence shown here is derived from an EMBL/GenBank/DDBJ whole genome shotgun (WGS) entry which is preliminary data.</text>
</comment>
<dbReference type="EMBL" id="BSOG01000004">
    <property type="protein sequence ID" value="GLR14245.1"/>
    <property type="molecule type" value="Genomic_DNA"/>
</dbReference>
<evidence type="ECO:0000313" key="2">
    <source>
        <dbReference type="Proteomes" id="UP001156706"/>
    </source>
</evidence>
<proteinExistence type="predicted"/>
<keyword evidence="2" id="KW-1185">Reference proteome</keyword>
<dbReference type="Proteomes" id="UP001156706">
    <property type="component" value="Unassembled WGS sequence"/>
</dbReference>
<sequence length="134" mass="15286">MKTVNPYLVGAVLEPFLLLEEDKAASFASICSNDEAEVRACINDLLVPYFLKFDERSKSNIKDALGYMLLHGSDKWEALLAMNQCPIPFPEPPVKFFEMLWDEIFHQEVFLDGDLKDYVIKEDIHAPNFISRGG</sequence>
<organism evidence="1 2">
    <name type="scientific">Chitinimonas prasina</name>
    <dbReference type="NCBI Taxonomy" id="1434937"/>
    <lineage>
        <taxon>Bacteria</taxon>
        <taxon>Pseudomonadati</taxon>
        <taxon>Pseudomonadota</taxon>
        <taxon>Betaproteobacteria</taxon>
        <taxon>Neisseriales</taxon>
        <taxon>Chitinibacteraceae</taxon>
        <taxon>Chitinimonas</taxon>
    </lineage>
</organism>
<protein>
    <submittedName>
        <fullName evidence="1">Uncharacterized protein</fullName>
    </submittedName>
</protein>
<name>A0ABQ5YLL3_9NEIS</name>
<evidence type="ECO:0000313" key="1">
    <source>
        <dbReference type="EMBL" id="GLR14245.1"/>
    </source>
</evidence>
<reference evidence="2" key="1">
    <citation type="journal article" date="2019" name="Int. J. Syst. Evol. Microbiol.">
        <title>The Global Catalogue of Microorganisms (GCM) 10K type strain sequencing project: providing services to taxonomists for standard genome sequencing and annotation.</title>
        <authorList>
            <consortium name="The Broad Institute Genomics Platform"/>
            <consortium name="The Broad Institute Genome Sequencing Center for Infectious Disease"/>
            <person name="Wu L."/>
            <person name="Ma J."/>
        </authorList>
    </citation>
    <scope>NUCLEOTIDE SEQUENCE [LARGE SCALE GENOMIC DNA]</scope>
    <source>
        <strain evidence="2">NBRC 110044</strain>
    </source>
</reference>